<organism evidence="3 4">
    <name type="scientific">Candidatus Fervidibacter japonicus</name>
    <dbReference type="NCBI Taxonomy" id="2035412"/>
    <lineage>
        <taxon>Bacteria</taxon>
        <taxon>Candidatus Fervidibacterota</taxon>
        <taxon>Candidatus Fervidibacter</taxon>
    </lineage>
</organism>
<gene>
    <name evidence="3" type="ORF">HRbin17_01429</name>
</gene>
<reference evidence="4" key="1">
    <citation type="submission" date="2017-09" db="EMBL/GenBank/DDBJ databases">
        <title>Metaegenomics of thermophilic ammonia-oxidizing enrichment culture.</title>
        <authorList>
            <person name="Kato S."/>
            <person name="Suzuki K."/>
        </authorList>
    </citation>
    <scope>NUCLEOTIDE SEQUENCE [LARGE SCALE GENOMIC DNA]</scope>
</reference>
<dbReference type="Pfam" id="PF07596">
    <property type="entry name" value="SBP_bac_10"/>
    <property type="match status" value="1"/>
</dbReference>
<name>A0A2H5XCK1_9BACT</name>
<protein>
    <recommendedName>
        <fullName evidence="2">DUF1559 domain-containing protein</fullName>
    </recommendedName>
</protein>
<feature type="domain" description="DUF1559" evidence="2">
    <location>
        <begin position="45"/>
        <end position="111"/>
    </location>
</feature>
<dbReference type="InterPro" id="IPR011453">
    <property type="entry name" value="DUF1559"/>
</dbReference>
<dbReference type="SUPFAM" id="SSF54523">
    <property type="entry name" value="Pili subunits"/>
    <property type="match status" value="1"/>
</dbReference>
<keyword evidence="1" id="KW-1133">Transmembrane helix</keyword>
<evidence type="ECO:0000313" key="3">
    <source>
        <dbReference type="EMBL" id="GBC98910.1"/>
    </source>
</evidence>
<dbReference type="NCBIfam" id="TIGR02532">
    <property type="entry name" value="IV_pilin_GFxxxE"/>
    <property type="match status" value="1"/>
</dbReference>
<evidence type="ECO:0000313" key="4">
    <source>
        <dbReference type="Proteomes" id="UP000236173"/>
    </source>
</evidence>
<dbReference type="InterPro" id="IPR045584">
    <property type="entry name" value="Pilin-like"/>
</dbReference>
<dbReference type="Proteomes" id="UP000236173">
    <property type="component" value="Unassembled WGS sequence"/>
</dbReference>
<dbReference type="Pfam" id="PF07963">
    <property type="entry name" value="N_methyl"/>
    <property type="match status" value="1"/>
</dbReference>
<sequence length="270" mass="29619">MPNRFQMLPFRAASRLGAGFTLIELLVVIAIIAILAAILFPVFSQAREKARQASCGSNLRQIQLAIAQYAQDYDERHPHTWFTVTGQFNDWPGGYQWEEAALPYVRNQQLFVCSSAATLIYVPDPTPNLVDNPYPHSTYPRGGYAGNVAYWSGSGISGISANHPWGFRSLAQIADPAGTFMVWDALPAGANSGRFEEGWANVNEQPTTYNSASNPPRLASASREVIAGRHTEGANFSYVDGHMKWNALSKLLVRSAVNGVTLPPFTIEQD</sequence>
<proteinExistence type="predicted"/>
<dbReference type="AlphaFoldDB" id="A0A2H5XCK1"/>
<dbReference type="InterPro" id="IPR012902">
    <property type="entry name" value="N_methyl_site"/>
</dbReference>
<comment type="caution">
    <text evidence="3">The sequence shown here is derived from an EMBL/GenBank/DDBJ whole genome shotgun (WGS) entry which is preliminary data.</text>
</comment>
<accession>A0A2H5XCK1</accession>
<evidence type="ECO:0000256" key="1">
    <source>
        <dbReference type="SAM" id="Phobius"/>
    </source>
</evidence>
<dbReference type="EMBL" id="BEHT01000017">
    <property type="protein sequence ID" value="GBC98910.1"/>
    <property type="molecule type" value="Genomic_DNA"/>
</dbReference>
<evidence type="ECO:0000259" key="2">
    <source>
        <dbReference type="Pfam" id="PF07596"/>
    </source>
</evidence>
<dbReference type="PANTHER" id="PTHR30093">
    <property type="entry name" value="GENERAL SECRETION PATHWAY PROTEIN G"/>
    <property type="match status" value="1"/>
</dbReference>
<keyword evidence="1" id="KW-0472">Membrane</keyword>
<dbReference type="PANTHER" id="PTHR30093:SF2">
    <property type="entry name" value="TYPE II SECRETION SYSTEM PROTEIN H"/>
    <property type="match status" value="1"/>
</dbReference>
<dbReference type="PROSITE" id="PS00409">
    <property type="entry name" value="PROKAR_NTER_METHYL"/>
    <property type="match status" value="1"/>
</dbReference>
<feature type="transmembrane region" description="Helical" evidence="1">
    <location>
        <begin position="20"/>
        <end position="43"/>
    </location>
</feature>
<dbReference type="Gene3D" id="3.30.700.10">
    <property type="entry name" value="Glycoprotein, Type 4 Pilin"/>
    <property type="match status" value="1"/>
</dbReference>
<keyword evidence="1" id="KW-0812">Transmembrane</keyword>